<dbReference type="AlphaFoldDB" id="A0A7D8V135"/>
<protein>
    <submittedName>
        <fullName evidence="2">Uncharacterized protein</fullName>
    </submittedName>
</protein>
<feature type="compositionally biased region" description="Basic residues" evidence="1">
    <location>
        <begin position="40"/>
        <end position="55"/>
    </location>
</feature>
<comment type="caution">
    <text evidence="2">The sequence shown here is derived from an EMBL/GenBank/DDBJ whole genome shotgun (WGS) entry which is preliminary data.</text>
</comment>
<feature type="compositionally biased region" description="Low complexity" evidence="1">
    <location>
        <begin position="79"/>
        <end position="100"/>
    </location>
</feature>
<feature type="region of interest" description="Disordered" evidence="1">
    <location>
        <begin position="1"/>
        <end position="59"/>
    </location>
</feature>
<reference evidence="2 3" key="1">
    <citation type="journal article" date="2019" name="PLoS Genet.">
        <title>Convergent evolution of linked mating-type loci in basidiomycete fungi.</title>
        <authorList>
            <person name="Sun S."/>
            <person name="Coelho M.A."/>
            <person name="Heitman J."/>
            <person name="Nowrousian M."/>
        </authorList>
    </citation>
    <scope>NUCLEOTIDE SEQUENCE [LARGE SCALE GENOMIC DNA]</scope>
    <source>
        <strain evidence="2 3">CBS 4282</strain>
    </source>
</reference>
<sequence>MKRKVGPRRRDAANPQQSSVRVKQPQPDAAPHLVPQSHKQPSHHHNHSHHNHSPHKPLTSAQSLLAALGKPGQLRQGGYTAPPSSYAAPAASYTPSIASSDESHETSNFYPESSTRGARSVSNSTTTTAASIYGRAASAGTPVAIRRPDDVYRLVRERLAAWSYLMQWYNGDSLWLNTVQVSRSALEAVLGPKVLDMRARQEYALGLSLAALFDINGASDFLRAVSKLLDEWEQWAETAASKGAVVGPIRNFFRPQRAKPRPSVATNTATAEVTLAPVDAQSESFLVLAVMPFTPDYFQVHASTCSIIRDVYKKVLGMLLPPSRAPRPADPCGGTLLHPSTLILGAALDGSQVEVASDAALVGGELPHDRTFTGEGQKLAPTVVELLVKVDARLKKHYAALVRDGDMLARKVLDEEMERLTASLTGGQGLRYTLAPTVEAK</sequence>
<dbReference type="OrthoDB" id="14339at2759"/>
<dbReference type="PANTHER" id="PTHR37332:SF1">
    <property type="entry name" value="ELMO DOMAIN-CONTAINING PROTEIN"/>
    <property type="match status" value="1"/>
</dbReference>
<dbReference type="Proteomes" id="UP000473826">
    <property type="component" value="Unassembled WGS sequence"/>
</dbReference>
<proteinExistence type="predicted"/>
<dbReference type="EMBL" id="QKWK01000007">
    <property type="protein sequence ID" value="TXT08768.1"/>
    <property type="molecule type" value="Genomic_DNA"/>
</dbReference>
<dbReference type="PANTHER" id="PTHR37332">
    <property type="entry name" value="EXPRESSED PROTEIN"/>
    <property type="match status" value="1"/>
</dbReference>
<accession>A0A7D8V135</accession>
<feature type="region of interest" description="Disordered" evidence="1">
    <location>
        <begin position="72"/>
        <end position="123"/>
    </location>
</feature>
<evidence type="ECO:0000313" key="3">
    <source>
        <dbReference type="Proteomes" id="UP000473826"/>
    </source>
</evidence>
<feature type="compositionally biased region" description="Polar residues" evidence="1">
    <location>
        <begin position="106"/>
        <end position="117"/>
    </location>
</feature>
<name>A0A7D8V135_VANHU</name>
<keyword evidence="3" id="KW-1185">Reference proteome</keyword>
<organism evidence="2 3">
    <name type="scientific">Vanrija humicola</name>
    <name type="common">Yeast</name>
    <name type="synonym">Cryptococcus humicola</name>
    <dbReference type="NCBI Taxonomy" id="5417"/>
    <lineage>
        <taxon>Eukaryota</taxon>
        <taxon>Fungi</taxon>
        <taxon>Dikarya</taxon>
        <taxon>Basidiomycota</taxon>
        <taxon>Agaricomycotina</taxon>
        <taxon>Tremellomycetes</taxon>
        <taxon>Trichosporonales</taxon>
        <taxon>Trichosporonaceae</taxon>
        <taxon>Vanrija</taxon>
    </lineage>
</organism>
<evidence type="ECO:0000256" key="1">
    <source>
        <dbReference type="SAM" id="MobiDB-lite"/>
    </source>
</evidence>
<evidence type="ECO:0000313" key="2">
    <source>
        <dbReference type="EMBL" id="TXT08768.1"/>
    </source>
</evidence>
<gene>
    <name evidence="2" type="ORF">VHUM_02896</name>
</gene>